<reference evidence="2 3" key="1">
    <citation type="submission" date="2024-08" db="EMBL/GenBank/DDBJ databases">
        <authorList>
            <person name="Cucini C."/>
            <person name="Frati F."/>
        </authorList>
    </citation>
    <scope>NUCLEOTIDE SEQUENCE [LARGE SCALE GENOMIC DNA]</scope>
</reference>
<keyword evidence="1" id="KW-0732">Signal</keyword>
<accession>A0ABP1Q6N0</accession>
<evidence type="ECO:0000313" key="3">
    <source>
        <dbReference type="Proteomes" id="UP001642540"/>
    </source>
</evidence>
<sequence>MLIKISLAFILNTICVFSQPATLWEVSDMERIATHINPGGEEIDNRYNEPNRGFAYSAVSVPGCPKSIEGNTWLYYGEPPRCFLAGIQGPCFQNQHLAPQRQSPFGICIDNNARPTTVAGSSGIAAIMQHDLKKPFLIFRHLNTSYNFMGATSQFDSLGVANACFG</sequence>
<name>A0ABP1Q6N0_9HEXA</name>
<feature type="signal peptide" evidence="1">
    <location>
        <begin position="1"/>
        <end position="18"/>
    </location>
</feature>
<gene>
    <name evidence="2" type="ORF">ODALV1_LOCUS7907</name>
</gene>
<evidence type="ECO:0000313" key="2">
    <source>
        <dbReference type="EMBL" id="CAL8091331.1"/>
    </source>
</evidence>
<evidence type="ECO:0000256" key="1">
    <source>
        <dbReference type="SAM" id="SignalP"/>
    </source>
</evidence>
<protein>
    <submittedName>
        <fullName evidence="2">Uncharacterized protein</fullName>
    </submittedName>
</protein>
<dbReference type="EMBL" id="CAXLJM020000024">
    <property type="protein sequence ID" value="CAL8091331.1"/>
    <property type="molecule type" value="Genomic_DNA"/>
</dbReference>
<feature type="chain" id="PRO_5046255990" evidence="1">
    <location>
        <begin position="19"/>
        <end position="166"/>
    </location>
</feature>
<dbReference type="Proteomes" id="UP001642540">
    <property type="component" value="Unassembled WGS sequence"/>
</dbReference>
<comment type="caution">
    <text evidence="2">The sequence shown here is derived from an EMBL/GenBank/DDBJ whole genome shotgun (WGS) entry which is preliminary data.</text>
</comment>
<organism evidence="2 3">
    <name type="scientific">Orchesella dallaii</name>
    <dbReference type="NCBI Taxonomy" id="48710"/>
    <lineage>
        <taxon>Eukaryota</taxon>
        <taxon>Metazoa</taxon>
        <taxon>Ecdysozoa</taxon>
        <taxon>Arthropoda</taxon>
        <taxon>Hexapoda</taxon>
        <taxon>Collembola</taxon>
        <taxon>Entomobryomorpha</taxon>
        <taxon>Entomobryoidea</taxon>
        <taxon>Orchesellidae</taxon>
        <taxon>Orchesellinae</taxon>
        <taxon>Orchesella</taxon>
    </lineage>
</organism>
<proteinExistence type="predicted"/>
<keyword evidence="3" id="KW-1185">Reference proteome</keyword>